<keyword evidence="4" id="KW-0067">ATP-binding</keyword>
<dbReference type="InterPro" id="IPR027417">
    <property type="entry name" value="P-loop_NTPase"/>
</dbReference>
<sequence length="135" mass="15272">LFSATITSALNQLQQVSIKKPYFFEDRSDIATVEKLEQKYVLCPFAVKDAYLVYVVKNFHENRPSSSILIFSQTCRECQALAIMFTGLGFQVGSLHSQISQHERMSALTRFRSGRIRILICTDLAARGLDIPHVS</sequence>
<dbReference type="GO" id="GO:0005524">
    <property type="term" value="F:ATP binding"/>
    <property type="evidence" value="ECO:0007669"/>
    <property type="project" value="UniProtKB-KW"/>
</dbReference>
<dbReference type="PANTHER" id="PTHR47959">
    <property type="entry name" value="ATP-DEPENDENT RNA HELICASE RHLE-RELATED"/>
    <property type="match status" value="1"/>
</dbReference>
<dbReference type="GO" id="GO:0003724">
    <property type="term" value="F:RNA helicase activity"/>
    <property type="evidence" value="ECO:0007669"/>
    <property type="project" value="TreeGrafter"/>
</dbReference>
<keyword evidence="2" id="KW-0378">Hydrolase</keyword>
<dbReference type="PROSITE" id="PS51194">
    <property type="entry name" value="HELICASE_CTER"/>
    <property type="match status" value="1"/>
</dbReference>
<dbReference type="PANTHER" id="PTHR47959:SF24">
    <property type="entry name" value="ATP-DEPENDENT RNA HELICASE"/>
    <property type="match status" value="1"/>
</dbReference>
<dbReference type="GO" id="GO:0016787">
    <property type="term" value="F:hydrolase activity"/>
    <property type="evidence" value="ECO:0007669"/>
    <property type="project" value="UniProtKB-KW"/>
</dbReference>
<dbReference type="CDD" id="cd18787">
    <property type="entry name" value="SF2_C_DEAD"/>
    <property type="match status" value="1"/>
</dbReference>
<evidence type="ECO:0000259" key="5">
    <source>
        <dbReference type="PROSITE" id="PS51194"/>
    </source>
</evidence>
<protein>
    <submittedName>
        <fullName evidence="6">Probable ATP-dependent RNA helicase DDX49 (inferred by orthology to a human protein)</fullName>
    </submittedName>
</protein>
<accession>A0A0M3KH29</accession>
<evidence type="ECO:0000313" key="6">
    <source>
        <dbReference type="WBParaSite" id="ASIM_0002029301-mRNA-1"/>
    </source>
</evidence>
<dbReference type="SUPFAM" id="SSF52540">
    <property type="entry name" value="P-loop containing nucleoside triphosphate hydrolases"/>
    <property type="match status" value="1"/>
</dbReference>
<evidence type="ECO:0000256" key="4">
    <source>
        <dbReference type="ARBA" id="ARBA00022840"/>
    </source>
</evidence>
<dbReference type="Pfam" id="PF00271">
    <property type="entry name" value="Helicase_C"/>
    <property type="match status" value="1"/>
</dbReference>
<evidence type="ECO:0000256" key="3">
    <source>
        <dbReference type="ARBA" id="ARBA00022806"/>
    </source>
</evidence>
<dbReference type="GO" id="GO:0005829">
    <property type="term" value="C:cytosol"/>
    <property type="evidence" value="ECO:0007669"/>
    <property type="project" value="TreeGrafter"/>
</dbReference>
<dbReference type="InterPro" id="IPR001650">
    <property type="entry name" value="Helicase_C-like"/>
</dbReference>
<evidence type="ECO:0000256" key="2">
    <source>
        <dbReference type="ARBA" id="ARBA00022801"/>
    </source>
</evidence>
<dbReference type="InterPro" id="IPR050079">
    <property type="entry name" value="DEAD_box_RNA_helicase"/>
</dbReference>
<dbReference type="AlphaFoldDB" id="A0A0M3KH29"/>
<dbReference type="WBParaSite" id="ASIM_0002029301-mRNA-1">
    <property type="protein sequence ID" value="ASIM_0002029301-mRNA-1"/>
    <property type="gene ID" value="ASIM_0002029301"/>
</dbReference>
<keyword evidence="1" id="KW-0547">Nucleotide-binding</keyword>
<organism evidence="6">
    <name type="scientific">Anisakis simplex</name>
    <name type="common">Herring worm</name>
    <dbReference type="NCBI Taxonomy" id="6269"/>
    <lineage>
        <taxon>Eukaryota</taxon>
        <taxon>Metazoa</taxon>
        <taxon>Ecdysozoa</taxon>
        <taxon>Nematoda</taxon>
        <taxon>Chromadorea</taxon>
        <taxon>Rhabditida</taxon>
        <taxon>Spirurina</taxon>
        <taxon>Ascaridomorpha</taxon>
        <taxon>Ascaridoidea</taxon>
        <taxon>Anisakidae</taxon>
        <taxon>Anisakis</taxon>
        <taxon>Anisakis simplex complex</taxon>
    </lineage>
</organism>
<name>A0A0M3KH29_ANISI</name>
<dbReference type="SMART" id="SM00490">
    <property type="entry name" value="HELICc"/>
    <property type="match status" value="1"/>
</dbReference>
<dbReference type="Gene3D" id="3.40.50.300">
    <property type="entry name" value="P-loop containing nucleotide triphosphate hydrolases"/>
    <property type="match status" value="1"/>
</dbReference>
<keyword evidence="3" id="KW-0347">Helicase</keyword>
<evidence type="ECO:0000256" key="1">
    <source>
        <dbReference type="ARBA" id="ARBA00022741"/>
    </source>
</evidence>
<proteinExistence type="predicted"/>
<feature type="domain" description="Helicase C-terminal" evidence="5">
    <location>
        <begin position="47"/>
        <end position="135"/>
    </location>
</feature>
<reference evidence="6" key="1">
    <citation type="submission" date="2017-02" db="UniProtKB">
        <authorList>
            <consortium name="WormBaseParasite"/>
        </authorList>
    </citation>
    <scope>IDENTIFICATION</scope>
</reference>